<organism evidence="2 3">
    <name type="scientific">Cuscuta campestris</name>
    <dbReference type="NCBI Taxonomy" id="132261"/>
    <lineage>
        <taxon>Eukaryota</taxon>
        <taxon>Viridiplantae</taxon>
        <taxon>Streptophyta</taxon>
        <taxon>Embryophyta</taxon>
        <taxon>Tracheophyta</taxon>
        <taxon>Spermatophyta</taxon>
        <taxon>Magnoliopsida</taxon>
        <taxon>eudicotyledons</taxon>
        <taxon>Gunneridae</taxon>
        <taxon>Pentapetalae</taxon>
        <taxon>asterids</taxon>
        <taxon>lamiids</taxon>
        <taxon>Solanales</taxon>
        <taxon>Convolvulaceae</taxon>
        <taxon>Cuscuteae</taxon>
        <taxon>Cuscuta</taxon>
        <taxon>Cuscuta subgen. Grammica</taxon>
        <taxon>Cuscuta sect. Cleistogrammica</taxon>
    </lineage>
</organism>
<name>A0A484K9V8_9ASTE</name>
<accession>A0A484K9V8</accession>
<protein>
    <submittedName>
        <fullName evidence="2">Uncharacterized protein</fullName>
    </submittedName>
</protein>
<keyword evidence="3" id="KW-1185">Reference proteome</keyword>
<sequence length="213" mass="22702">MRNRPINPAWRLICRRYQLGAAAGCGDGDGRRRQWRNGNSTAISSDWRRCNSSARKDSTAMMVAALGVAALQFVGDEGGGYWRRKQRRRMAGEGRPAALQLDGGGRPTKKTAAAIGLDGDDGGCRNISHFLRIKRLALKDDMNSGALGNTSPESDTSLPSSALSRTVRQLQSTTALCSVSQSIPRIMSNSLCGSSIKSAGNCLLDKSATLEGG</sequence>
<dbReference type="Proteomes" id="UP000595140">
    <property type="component" value="Unassembled WGS sequence"/>
</dbReference>
<dbReference type="AlphaFoldDB" id="A0A484K9V8"/>
<gene>
    <name evidence="2" type="ORF">CCAM_LOCUS1783</name>
</gene>
<dbReference type="EMBL" id="OOIL02000093">
    <property type="protein sequence ID" value="VFQ60007.1"/>
    <property type="molecule type" value="Genomic_DNA"/>
</dbReference>
<reference evidence="2 3" key="1">
    <citation type="submission" date="2018-04" db="EMBL/GenBank/DDBJ databases">
        <authorList>
            <person name="Vogel A."/>
        </authorList>
    </citation>
    <scope>NUCLEOTIDE SEQUENCE [LARGE SCALE GENOMIC DNA]</scope>
</reference>
<evidence type="ECO:0000313" key="2">
    <source>
        <dbReference type="EMBL" id="VFQ60007.1"/>
    </source>
</evidence>
<evidence type="ECO:0000313" key="3">
    <source>
        <dbReference type="Proteomes" id="UP000595140"/>
    </source>
</evidence>
<evidence type="ECO:0000256" key="1">
    <source>
        <dbReference type="SAM" id="MobiDB-lite"/>
    </source>
</evidence>
<feature type="region of interest" description="Disordered" evidence="1">
    <location>
        <begin position="87"/>
        <end position="107"/>
    </location>
</feature>
<proteinExistence type="predicted"/>